<dbReference type="InterPro" id="IPR027417">
    <property type="entry name" value="P-loop_NTPase"/>
</dbReference>
<evidence type="ECO:0000313" key="3">
    <source>
        <dbReference type="EMBL" id="AYV83236.1"/>
    </source>
</evidence>
<dbReference type="InterPro" id="IPR003959">
    <property type="entry name" value="ATPase_AAA_core"/>
</dbReference>
<dbReference type="PANTHER" id="PTHR23070">
    <property type="entry name" value="BCS1 AAA-TYPE ATPASE"/>
    <property type="match status" value="1"/>
</dbReference>
<evidence type="ECO:0000259" key="2">
    <source>
        <dbReference type="SMART" id="SM00382"/>
    </source>
</evidence>
<proteinExistence type="inferred from homology"/>
<name>A0A3G5A7K4_9VIRU</name>
<feature type="domain" description="AAA+ ATPase" evidence="2">
    <location>
        <begin position="158"/>
        <end position="283"/>
    </location>
</feature>
<dbReference type="EMBL" id="MK072387">
    <property type="protein sequence ID" value="AYV83236.1"/>
    <property type="molecule type" value="Genomic_DNA"/>
</dbReference>
<accession>A0A3G5A7K4</accession>
<dbReference type="InterPro" id="IPR050747">
    <property type="entry name" value="Mitochondrial_chaperone_BCS1"/>
</dbReference>
<organism evidence="3">
    <name type="scientific">Hyperionvirus sp</name>
    <dbReference type="NCBI Taxonomy" id="2487770"/>
    <lineage>
        <taxon>Viruses</taxon>
        <taxon>Varidnaviria</taxon>
        <taxon>Bamfordvirae</taxon>
        <taxon>Nucleocytoviricota</taxon>
        <taxon>Megaviricetes</taxon>
        <taxon>Imitervirales</taxon>
        <taxon>Mimiviridae</taxon>
        <taxon>Klosneuvirinae</taxon>
    </lineage>
</organism>
<dbReference type="InterPro" id="IPR003593">
    <property type="entry name" value="AAA+_ATPase"/>
</dbReference>
<evidence type="ECO:0000256" key="1">
    <source>
        <dbReference type="ARBA" id="ARBA00007448"/>
    </source>
</evidence>
<comment type="similarity">
    <text evidence="1">Belongs to the AAA ATPase family. BCS1 subfamily.</text>
</comment>
<reference evidence="3" key="1">
    <citation type="submission" date="2018-10" db="EMBL/GenBank/DDBJ databases">
        <title>Hidden diversity of soil giant viruses.</title>
        <authorList>
            <person name="Schulz F."/>
            <person name="Alteio L."/>
            <person name="Goudeau D."/>
            <person name="Ryan E.M."/>
            <person name="Malmstrom R.R."/>
            <person name="Blanchard J."/>
            <person name="Woyke T."/>
        </authorList>
    </citation>
    <scope>NUCLEOTIDE SEQUENCE</scope>
    <source>
        <strain evidence="3">HYV1</strain>
    </source>
</reference>
<sequence length="359" mass="41981">MTTVAPKGFTFCIKFPAKSVFLGNLNKHFKITEQFDVHAYGQNFTALPKNGYLELNDVKCWVLNKQTQGFVTLYFTAFEEWKKLDDYIKEKNSEGVRAIDYKIYRYVAPQNYWMLADTYKFKGVEELIGYDDFLGSIVHDIDVVNEHEEFLESIGEVRSLNYLLYGPPGTGKTTLIRTLASKYNLPIFIVNPCNINFAFLATVLNPVMDTGTKNRIILFEDFDRFLENPEVSKAMSQILNSLDGLDDKANTIRFFTGNNCEIIFKNDALINRMSSKFEFKYPHKEIFRKKLLRMLSYLTEFKEDAQFDRYLDIVVSKRITVRPFINFTIRYLFEKEPIEKMILHAEELNTIVLEKEKKV</sequence>
<dbReference type="GO" id="GO:0005524">
    <property type="term" value="F:ATP binding"/>
    <property type="evidence" value="ECO:0007669"/>
    <property type="project" value="InterPro"/>
</dbReference>
<dbReference type="SUPFAM" id="SSF52540">
    <property type="entry name" value="P-loop containing nucleoside triphosphate hydrolases"/>
    <property type="match status" value="1"/>
</dbReference>
<dbReference type="GO" id="GO:0016887">
    <property type="term" value="F:ATP hydrolysis activity"/>
    <property type="evidence" value="ECO:0007669"/>
    <property type="project" value="InterPro"/>
</dbReference>
<dbReference type="SMART" id="SM00382">
    <property type="entry name" value="AAA"/>
    <property type="match status" value="1"/>
</dbReference>
<gene>
    <name evidence="3" type="ORF">Hyperionvirus5_42</name>
</gene>
<protein>
    <submittedName>
        <fullName evidence="3">Aaa ATPase family protein</fullName>
    </submittedName>
</protein>
<dbReference type="Pfam" id="PF00004">
    <property type="entry name" value="AAA"/>
    <property type="match status" value="1"/>
</dbReference>
<dbReference type="Gene3D" id="3.40.50.300">
    <property type="entry name" value="P-loop containing nucleotide triphosphate hydrolases"/>
    <property type="match status" value="1"/>
</dbReference>